<protein>
    <recommendedName>
        <fullName evidence="8">ABC transmembrane type-1 domain-containing protein</fullName>
    </recommendedName>
</protein>
<evidence type="ECO:0000256" key="7">
    <source>
        <dbReference type="SAM" id="Phobius"/>
    </source>
</evidence>
<evidence type="ECO:0000256" key="5">
    <source>
        <dbReference type="ARBA" id="ARBA00022989"/>
    </source>
</evidence>
<feature type="domain" description="ABC transmembrane type-1" evidence="8">
    <location>
        <begin position="14"/>
        <end position="190"/>
    </location>
</feature>
<accession>A0AA38TCT7</accession>
<dbReference type="PROSITE" id="PS50929">
    <property type="entry name" value="ABC_TM1F"/>
    <property type="match status" value="1"/>
</dbReference>
<keyword evidence="5 7" id="KW-1133">Transmembrane helix</keyword>
<dbReference type="GO" id="GO:0016020">
    <property type="term" value="C:membrane"/>
    <property type="evidence" value="ECO:0007669"/>
    <property type="project" value="InterPro"/>
</dbReference>
<proteinExistence type="predicted"/>
<evidence type="ECO:0000256" key="4">
    <source>
        <dbReference type="ARBA" id="ARBA00022840"/>
    </source>
</evidence>
<evidence type="ECO:0000259" key="8">
    <source>
        <dbReference type="PROSITE" id="PS50929"/>
    </source>
</evidence>
<evidence type="ECO:0000313" key="11">
    <source>
        <dbReference type="Proteomes" id="UP001172457"/>
    </source>
</evidence>
<keyword evidence="4" id="KW-0067">ATP-binding</keyword>
<reference evidence="10" key="1">
    <citation type="submission" date="2023-03" db="EMBL/GenBank/DDBJ databases">
        <title>Chromosome-scale reference genome and RAD-based genetic map of yellow starthistle (Centaurea solstitialis) reveal putative structural variation and QTLs associated with invader traits.</title>
        <authorList>
            <person name="Reatini B."/>
            <person name="Cang F.A."/>
            <person name="Jiang Q."/>
            <person name="Mckibben M.T.W."/>
            <person name="Barker M.S."/>
            <person name="Rieseberg L.H."/>
            <person name="Dlugosch K.M."/>
        </authorList>
    </citation>
    <scope>NUCLEOTIDE SEQUENCE</scope>
    <source>
        <strain evidence="10">CAN-66</strain>
        <tissue evidence="10">Leaf</tissue>
    </source>
</reference>
<feature type="transmembrane region" description="Helical" evidence="7">
    <location>
        <begin position="147"/>
        <end position="166"/>
    </location>
</feature>
<dbReference type="PANTHER" id="PTHR24223">
    <property type="entry name" value="ATP-BINDING CASSETTE SUB-FAMILY C"/>
    <property type="match status" value="1"/>
</dbReference>
<dbReference type="EMBL" id="JARYMX010000004">
    <property type="protein sequence ID" value="KAJ9554613.1"/>
    <property type="molecule type" value="Genomic_DNA"/>
</dbReference>
<dbReference type="AlphaFoldDB" id="A0AA38TCT7"/>
<name>A0AA38TCT7_9ASTR</name>
<feature type="transmembrane region" description="Helical" evidence="7">
    <location>
        <begin position="6"/>
        <end position="27"/>
    </location>
</feature>
<dbReference type="SUPFAM" id="SSF90123">
    <property type="entry name" value="ABC transporter transmembrane region"/>
    <property type="match status" value="1"/>
</dbReference>
<dbReference type="Pfam" id="PF00664">
    <property type="entry name" value="ABC_membrane"/>
    <property type="match status" value="1"/>
</dbReference>
<dbReference type="Gene3D" id="1.20.1560.10">
    <property type="entry name" value="ABC transporter type 1, transmembrane domain"/>
    <property type="match status" value="1"/>
</dbReference>
<keyword evidence="1" id="KW-0813">Transport</keyword>
<evidence type="ECO:0000256" key="3">
    <source>
        <dbReference type="ARBA" id="ARBA00022741"/>
    </source>
</evidence>
<evidence type="ECO:0000256" key="2">
    <source>
        <dbReference type="ARBA" id="ARBA00022692"/>
    </source>
</evidence>
<keyword evidence="6 7" id="KW-0472">Membrane</keyword>
<feature type="transmembrane region" description="Helical" evidence="7">
    <location>
        <begin position="48"/>
        <end position="74"/>
    </location>
</feature>
<evidence type="ECO:0000313" key="9">
    <source>
        <dbReference type="EMBL" id="KAJ9554606.1"/>
    </source>
</evidence>
<dbReference type="PANTHER" id="PTHR24223:SF222">
    <property type="entry name" value="OS01G0902100 PROTEIN"/>
    <property type="match status" value="1"/>
</dbReference>
<dbReference type="GO" id="GO:0140359">
    <property type="term" value="F:ABC-type transporter activity"/>
    <property type="evidence" value="ECO:0007669"/>
    <property type="project" value="InterPro"/>
</dbReference>
<gene>
    <name evidence="9" type="ORF">OSB04_018651</name>
    <name evidence="10" type="ORF">OSB04_018658</name>
</gene>
<keyword evidence="3" id="KW-0547">Nucleotide-binding</keyword>
<keyword evidence="2 7" id="KW-0812">Transmembrane</keyword>
<feature type="transmembrane region" description="Helical" evidence="7">
    <location>
        <begin position="119"/>
        <end position="141"/>
    </location>
</feature>
<dbReference type="GO" id="GO:0005524">
    <property type="term" value="F:ATP binding"/>
    <property type="evidence" value="ECO:0007669"/>
    <property type="project" value="UniProtKB-KW"/>
</dbReference>
<dbReference type="Proteomes" id="UP001172457">
    <property type="component" value="Chromosome 4"/>
</dbReference>
<keyword evidence="11" id="KW-1185">Reference proteome</keyword>
<evidence type="ECO:0000313" key="10">
    <source>
        <dbReference type="EMBL" id="KAJ9554613.1"/>
    </source>
</evidence>
<dbReference type="InterPro" id="IPR050173">
    <property type="entry name" value="ABC_transporter_C-like"/>
</dbReference>
<comment type="caution">
    <text evidence="10">The sequence shown here is derived from an EMBL/GenBank/DDBJ whole genome shotgun (WGS) entry which is preliminary data.</text>
</comment>
<evidence type="ECO:0000256" key="6">
    <source>
        <dbReference type="ARBA" id="ARBA00023136"/>
    </source>
</evidence>
<evidence type="ECO:0000256" key="1">
    <source>
        <dbReference type="ARBA" id="ARBA00022448"/>
    </source>
</evidence>
<dbReference type="InterPro" id="IPR011527">
    <property type="entry name" value="ABC1_TM_dom"/>
</dbReference>
<dbReference type="EMBL" id="JARYMX010000004">
    <property type="protein sequence ID" value="KAJ9554606.1"/>
    <property type="molecule type" value="Genomic_DNA"/>
</dbReference>
<sequence length="190" mass="21291">MNILSAYNGALVPVIIICHMLFLGLQMGSNYWMAWAIEDGNRVSSKTLVGVVILPGGSSVFILGRAVLLSTIAIETGQNLFLQMLTSVFRAPVSFFDSTPSSRILNRSSTDQSTLDVDIPYRLAGLVFAILQLLFIIFLMAHVSWPIFLLCVIIVAISVWYQAYCITTTREFDRIEYIKNRKLKSKKFAE</sequence>
<dbReference type="InterPro" id="IPR036640">
    <property type="entry name" value="ABC1_TM_sf"/>
</dbReference>
<organism evidence="10 11">
    <name type="scientific">Centaurea solstitialis</name>
    <name type="common">yellow star-thistle</name>
    <dbReference type="NCBI Taxonomy" id="347529"/>
    <lineage>
        <taxon>Eukaryota</taxon>
        <taxon>Viridiplantae</taxon>
        <taxon>Streptophyta</taxon>
        <taxon>Embryophyta</taxon>
        <taxon>Tracheophyta</taxon>
        <taxon>Spermatophyta</taxon>
        <taxon>Magnoliopsida</taxon>
        <taxon>eudicotyledons</taxon>
        <taxon>Gunneridae</taxon>
        <taxon>Pentapetalae</taxon>
        <taxon>asterids</taxon>
        <taxon>campanulids</taxon>
        <taxon>Asterales</taxon>
        <taxon>Asteraceae</taxon>
        <taxon>Carduoideae</taxon>
        <taxon>Cardueae</taxon>
        <taxon>Centaureinae</taxon>
        <taxon>Centaurea</taxon>
    </lineage>
</organism>